<proteinExistence type="predicted"/>
<sequence length="193" mass="22021">MTDIHAEATRGNARGWLEDHLAASGRDPYDWDLDAAAALLYDAAVESHAPYYDYVPRATVERILENTETTYANCDAVRFTKRQGRTWPDGTKWGKTIPANRLAWACVTRWHDLDGSVDGGAGDYLPDETLRREYETLAARQETEDDDLQPEWEALWDRIRTHAAAMDMERLARWYCELNDPATITGMKPLKTN</sequence>
<accession>A0A3E5HQP6</accession>
<evidence type="ECO:0000313" key="1">
    <source>
        <dbReference type="EMBL" id="RGP03804.1"/>
    </source>
</evidence>
<dbReference type="Proteomes" id="UP000261031">
    <property type="component" value="Unassembled WGS sequence"/>
</dbReference>
<comment type="caution">
    <text evidence="1">The sequence shown here is derived from an EMBL/GenBank/DDBJ whole genome shotgun (WGS) entry which is preliminary data.</text>
</comment>
<gene>
    <name evidence="1" type="ORF">DXA79_04920</name>
</gene>
<name>A0A3E5HQP6_BIFPS</name>
<dbReference type="EMBL" id="QSWD01000002">
    <property type="protein sequence ID" value="RGP03804.1"/>
    <property type="molecule type" value="Genomic_DNA"/>
</dbReference>
<protein>
    <submittedName>
        <fullName evidence="1">Uncharacterized protein</fullName>
    </submittedName>
</protein>
<organism evidence="1 2">
    <name type="scientific">Bifidobacterium pseudocatenulatum</name>
    <dbReference type="NCBI Taxonomy" id="28026"/>
    <lineage>
        <taxon>Bacteria</taxon>
        <taxon>Bacillati</taxon>
        <taxon>Actinomycetota</taxon>
        <taxon>Actinomycetes</taxon>
        <taxon>Bifidobacteriales</taxon>
        <taxon>Bifidobacteriaceae</taxon>
        <taxon>Bifidobacterium</taxon>
    </lineage>
</organism>
<dbReference type="AlphaFoldDB" id="A0A3E5HQP6"/>
<dbReference type="RefSeq" id="WP_117612007.1">
    <property type="nucleotide sequence ID" value="NZ_JAQEVG010000002.1"/>
</dbReference>
<reference evidence="1 2" key="1">
    <citation type="submission" date="2018-08" db="EMBL/GenBank/DDBJ databases">
        <title>A genome reference for cultivated species of the human gut microbiota.</title>
        <authorList>
            <person name="Zou Y."/>
            <person name="Xue W."/>
            <person name="Luo G."/>
        </authorList>
    </citation>
    <scope>NUCLEOTIDE SEQUENCE [LARGE SCALE GENOMIC DNA]</scope>
    <source>
        <strain evidence="1 2">OF05-12</strain>
    </source>
</reference>
<evidence type="ECO:0000313" key="2">
    <source>
        <dbReference type="Proteomes" id="UP000261031"/>
    </source>
</evidence>